<feature type="region of interest" description="Disordered" evidence="8">
    <location>
        <begin position="518"/>
        <end position="568"/>
    </location>
</feature>
<evidence type="ECO:0008006" key="13">
    <source>
        <dbReference type="Google" id="ProtNLM"/>
    </source>
</evidence>
<evidence type="ECO:0000259" key="10">
    <source>
        <dbReference type="PROSITE" id="PS50841"/>
    </source>
</evidence>
<feature type="compositionally biased region" description="Low complexity" evidence="8">
    <location>
        <begin position="653"/>
        <end position="662"/>
    </location>
</feature>
<dbReference type="PANTHER" id="PTHR46102">
    <property type="entry name" value="AXIN"/>
    <property type="match status" value="1"/>
</dbReference>
<dbReference type="InterPro" id="IPR036305">
    <property type="entry name" value="RGS_sf"/>
</dbReference>
<keyword evidence="2" id="KW-0963">Cytoplasm</keyword>
<evidence type="ECO:0000256" key="3">
    <source>
        <dbReference type="ARBA" id="ARBA00022553"/>
    </source>
</evidence>
<keyword evidence="3" id="KW-0597">Phosphoprotein</keyword>
<dbReference type="GO" id="GO:0016055">
    <property type="term" value="P:Wnt signaling pathway"/>
    <property type="evidence" value="ECO:0007669"/>
    <property type="project" value="UniProtKB-KW"/>
</dbReference>
<feature type="compositionally biased region" description="Low complexity" evidence="8">
    <location>
        <begin position="523"/>
        <end position="536"/>
    </location>
</feature>
<keyword evidence="4 7" id="KW-0879">Wnt signaling pathway</keyword>
<gene>
    <name evidence="11" type="ORF">ACJMK2_035116</name>
</gene>
<feature type="domain" description="RGS" evidence="9">
    <location>
        <begin position="129"/>
        <end position="248"/>
    </location>
</feature>
<feature type="region of interest" description="Disordered" evidence="8">
    <location>
        <begin position="251"/>
        <end position="310"/>
    </location>
</feature>
<feature type="compositionally biased region" description="Basic residues" evidence="8">
    <location>
        <begin position="375"/>
        <end position="387"/>
    </location>
</feature>
<dbReference type="SMART" id="SM00315">
    <property type="entry name" value="RGS"/>
    <property type="match status" value="1"/>
</dbReference>
<feature type="domain" description="DIX" evidence="10">
    <location>
        <begin position="870"/>
        <end position="954"/>
    </location>
</feature>
<dbReference type="PANTHER" id="PTHR46102:SF2">
    <property type="entry name" value="AXIN"/>
    <property type="match status" value="1"/>
</dbReference>
<feature type="region of interest" description="Disordered" evidence="8">
    <location>
        <begin position="349"/>
        <end position="394"/>
    </location>
</feature>
<dbReference type="Pfam" id="PF00615">
    <property type="entry name" value="RGS"/>
    <property type="match status" value="1"/>
</dbReference>
<keyword evidence="5" id="KW-0013">ADP-ribosylation</keyword>
<dbReference type="InterPro" id="IPR029071">
    <property type="entry name" value="Ubiquitin-like_domsf"/>
</dbReference>
<dbReference type="SUPFAM" id="SSF48097">
    <property type="entry name" value="Regulator of G-protein signaling, RGS"/>
    <property type="match status" value="1"/>
</dbReference>
<dbReference type="GO" id="GO:0005737">
    <property type="term" value="C:cytoplasm"/>
    <property type="evidence" value="ECO:0007669"/>
    <property type="project" value="UniProtKB-SubCell"/>
</dbReference>
<evidence type="ECO:0000256" key="2">
    <source>
        <dbReference type="ARBA" id="ARBA00022490"/>
    </source>
</evidence>
<dbReference type="Pfam" id="PF00778">
    <property type="entry name" value="DIX"/>
    <property type="match status" value="1"/>
</dbReference>
<evidence type="ECO:0000256" key="1">
    <source>
        <dbReference type="ARBA" id="ARBA00004496"/>
    </source>
</evidence>
<dbReference type="InterPro" id="IPR038207">
    <property type="entry name" value="DIX_dom_sf"/>
</dbReference>
<feature type="region of interest" description="Disordered" evidence="8">
    <location>
        <begin position="807"/>
        <end position="870"/>
    </location>
</feature>
<dbReference type="SUPFAM" id="SSF54236">
    <property type="entry name" value="Ubiquitin-like"/>
    <property type="match status" value="1"/>
</dbReference>
<comment type="caution">
    <text evidence="11">The sequence shown here is derived from an EMBL/GenBank/DDBJ whole genome shotgun (WGS) entry which is preliminary data.</text>
</comment>
<dbReference type="InterPro" id="IPR024066">
    <property type="entry name" value="RGS_subdom1/3"/>
</dbReference>
<feature type="compositionally biased region" description="Low complexity" evidence="8">
    <location>
        <begin position="251"/>
        <end position="266"/>
    </location>
</feature>
<dbReference type="Gene3D" id="1.10.167.10">
    <property type="entry name" value="Regulator of G-protein Signalling 4, domain 2"/>
    <property type="match status" value="1"/>
</dbReference>
<dbReference type="InterPro" id="IPR044926">
    <property type="entry name" value="RGS_subdomain_2"/>
</dbReference>
<feature type="region of interest" description="Disordered" evidence="8">
    <location>
        <begin position="435"/>
        <end position="456"/>
    </location>
</feature>
<dbReference type="Proteomes" id="UP001634394">
    <property type="component" value="Unassembled WGS sequence"/>
</dbReference>
<dbReference type="PROSITE" id="PS50841">
    <property type="entry name" value="DIX"/>
    <property type="match status" value="1"/>
</dbReference>
<evidence type="ECO:0000256" key="6">
    <source>
        <dbReference type="ARBA" id="ARBA00022843"/>
    </source>
</evidence>
<name>A0ABD3WUC7_SINWO</name>
<dbReference type="Gene3D" id="2.40.240.130">
    <property type="match status" value="1"/>
</dbReference>
<dbReference type="CDD" id="cd11582">
    <property type="entry name" value="Axin_TNKS_binding"/>
    <property type="match status" value="1"/>
</dbReference>
<evidence type="ECO:0000256" key="8">
    <source>
        <dbReference type="SAM" id="MobiDB-lite"/>
    </source>
</evidence>
<feature type="compositionally biased region" description="Basic and acidic residues" evidence="8">
    <location>
        <begin position="537"/>
        <end position="547"/>
    </location>
</feature>
<dbReference type="SMART" id="SM00021">
    <property type="entry name" value="DAX"/>
    <property type="match status" value="1"/>
</dbReference>
<dbReference type="InterPro" id="IPR001158">
    <property type="entry name" value="DIX"/>
</dbReference>
<evidence type="ECO:0000256" key="7">
    <source>
        <dbReference type="PROSITE-ProRule" id="PRU00069"/>
    </source>
</evidence>
<keyword evidence="6" id="KW-0832">Ubl conjugation</keyword>
<dbReference type="InterPro" id="IPR016137">
    <property type="entry name" value="RGS"/>
</dbReference>
<organism evidence="11 12">
    <name type="scientific">Sinanodonta woodiana</name>
    <name type="common">Chinese pond mussel</name>
    <name type="synonym">Anodonta woodiana</name>
    <dbReference type="NCBI Taxonomy" id="1069815"/>
    <lineage>
        <taxon>Eukaryota</taxon>
        <taxon>Metazoa</taxon>
        <taxon>Spiralia</taxon>
        <taxon>Lophotrochozoa</taxon>
        <taxon>Mollusca</taxon>
        <taxon>Bivalvia</taxon>
        <taxon>Autobranchia</taxon>
        <taxon>Heteroconchia</taxon>
        <taxon>Palaeoheterodonta</taxon>
        <taxon>Unionida</taxon>
        <taxon>Unionoidea</taxon>
        <taxon>Unionidae</taxon>
        <taxon>Unioninae</taxon>
        <taxon>Sinanodonta</taxon>
    </lineage>
</organism>
<evidence type="ECO:0000256" key="4">
    <source>
        <dbReference type="ARBA" id="ARBA00022687"/>
    </source>
</evidence>
<dbReference type="PRINTS" id="PR01301">
    <property type="entry name" value="RGSPROTEIN"/>
</dbReference>
<dbReference type="InterPro" id="IPR043581">
    <property type="entry name" value="Axin-like"/>
</dbReference>
<evidence type="ECO:0000313" key="11">
    <source>
        <dbReference type="EMBL" id="KAL3877407.1"/>
    </source>
</evidence>
<dbReference type="Gene3D" id="1.10.196.10">
    <property type="match status" value="1"/>
</dbReference>
<feature type="region of interest" description="Disordered" evidence="8">
    <location>
        <begin position="1"/>
        <end position="82"/>
    </location>
</feature>
<evidence type="ECO:0000259" key="9">
    <source>
        <dbReference type="PROSITE" id="PS50132"/>
    </source>
</evidence>
<feature type="compositionally biased region" description="Polar residues" evidence="8">
    <location>
        <begin position="33"/>
        <end position="75"/>
    </location>
</feature>
<accession>A0ABD3WUC7</accession>
<feature type="compositionally biased region" description="Basic and acidic residues" evidence="8">
    <location>
        <begin position="435"/>
        <end position="445"/>
    </location>
</feature>
<dbReference type="PROSITE" id="PS50132">
    <property type="entry name" value="RGS"/>
    <property type="match status" value="1"/>
</dbReference>
<feature type="region of interest" description="Disordered" evidence="8">
    <location>
        <begin position="633"/>
        <end position="663"/>
    </location>
</feature>
<dbReference type="Pfam" id="PF08833">
    <property type="entry name" value="Axin_b-cat_bind"/>
    <property type="match status" value="1"/>
</dbReference>
<evidence type="ECO:0000256" key="5">
    <source>
        <dbReference type="ARBA" id="ARBA00022765"/>
    </source>
</evidence>
<dbReference type="InterPro" id="IPR032101">
    <property type="entry name" value="Axin_TNKS-bd"/>
</dbReference>
<reference evidence="11 12" key="1">
    <citation type="submission" date="2024-11" db="EMBL/GenBank/DDBJ databases">
        <title>Chromosome-level genome assembly of the freshwater bivalve Anodonta woodiana.</title>
        <authorList>
            <person name="Chen X."/>
        </authorList>
    </citation>
    <scope>NUCLEOTIDE SEQUENCE [LARGE SCALE GENOMIC DNA]</scope>
    <source>
        <strain evidence="11">MN2024</strain>
        <tissue evidence="11">Gills</tissue>
    </source>
</reference>
<evidence type="ECO:0000313" key="12">
    <source>
        <dbReference type="Proteomes" id="UP001634394"/>
    </source>
</evidence>
<feature type="compositionally biased region" description="Polar residues" evidence="8">
    <location>
        <begin position="812"/>
        <end position="821"/>
    </location>
</feature>
<feature type="region of interest" description="Disordered" evidence="8">
    <location>
        <begin position="596"/>
        <end position="615"/>
    </location>
</feature>
<keyword evidence="12" id="KW-1185">Reference proteome</keyword>
<dbReference type="EMBL" id="JBJQND010000005">
    <property type="protein sequence ID" value="KAL3877408.1"/>
    <property type="molecule type" value="Genomic_DNA"/>
</dbReference>
<feature type="compositionally biased region" description="Basic residues" evidence="8">
    <location>
        <begin position="596"/>
        <end position="607"/>
    </location>
</feature>
<dbReference type="Pfam" id="PF16646">
    <property type="entry name" value="AXIN1_TNKS_BD"/>
    <property type="match status" value="1"/>
</dbReference>
<sequence length="956" mass="105669">MASKVKLFLSESGGSNFTETAPRPPVPGEENELQSNGGQSTRSSGSRKSQVSIKSHASSNRSLNSNKGDVNQSPAATPRKSNKTGMLLGQCCECSEEEAPLGFEPEGSAANSPPFTENSTPPYLKWAENLNFLLDDRDGVQLFRKFLEEEGIGSSSVDFWFACQGLKKKHVDDSQIQNVIRVINKKYIKSDKLPFLTEESKHEIFDKIQRKIELDQSIFDMAQGEVEQEMRNNTYPLFLKSDLYVQYVQKGGESPKSSNTSSGSNSARPLSLPTLPEDSELEITNISYTSDMGPPPVKPCSSGRTRYSSEGARKTDMFSVPYPGQPSRTIPHPYHLSYTTVSAQDSEIQSLSSDALTDDTRSLTDSSVDGLSHRESKKFRKQQRAMQKRAEQNRESAINQYFIPRTDRAPKDRNIAEIDPKTFAKLLIEKLERVQKEQEKEDRLQESISKVMSQSDISDEVALDKSYLNKSCTSSSSGKNNNTATSLVPLMSSSIIGFEEENADSILDEHCSRIWERSAQDTPSRSPGRHSPSGSKSPDRTLRKDPQGHPFSGPASMPGTLHTKSLHSKKRPDYYSTLSFDSGMGDDKNAFETHKHIHHHHHHHHGRESKSKSQLEIEAQNHSMVCWGDYERKGGEHDRGRTVRKTNRKHSDSSSNIDSGISLVESVSPVPNIADPATTKVLQWMMGNENRGASSAYPDSDKSSSHKRSGKSSVPSAVHSQGHKASISKKSSMHGNRSTSAERGTGWVGGVPAVIKPNQPFMQDPSMPLMPHPNTTIQLDEVNRRLVLEADLSRPVKSKSFAGVPAKRPIVPTSQSSTQMQRPAVPGTKAVPCDLDISGETTSSQSTAQTAEKRSKKSSGSGNTSTSSKPEETVIGYYLCGEPIPYRITIQSSSVTLGQFKHLISKKGNYRYFFKTYSNSKEFDSDVVFEEIKDDSAFLPLWDGKVVAKVDKIDQS</sequence>
<feature type="region of interest" description="Disordered" evidence="8">
    <location>
        <begin position="691"/>
        <end position="752"/>
    </location>
</feature>
<dbReference type="InterPro" id="IPR014936">
    <property type="entry name" value="Axin_b-cat-bd"/>
</dbReference>
<comment type="subcellular location">
    <subcellularLocation>
        <location evidence="1">Cytoplasm</location>
    </subcellularLocation>
</comment>
<protein>
    <recommendedName>
        <fullName evidence="13">Axin</fullName>
    </recommendedName>
</protein>
<proteinExistence type="predicted"/>
<feature type="compositionally biased region" description="Polar residues" evidence="8">
    <location>
        <begin position="446"/>
        <end position="456"/>
    </location>
</feature>
<feature type="compositionally biased region" description="Low complexity" evidence="8">
    <location>
        <begin position="841"/>
        <end position="850"/>
    </location>
</feature>
<dbReference type="AlphaFoldDB" id="A0ABD3WUC7"/>
<dbReference type="EMBL" id="JBJQND010000005">
    <property type="protein sequence ID" value="KAL3877407.1"/>
    <property type="molecule type" value="Genomic_DNA"/>
</dbReference>
<feature type="compositionally biased region" description="Polar residues" evidence="8">
    <location>
        <begin position="728"/>
        <end position="742"/>
    </location>
</feature>
<feature type="compositionally biased region" description="Low complexity" evidence="8">
    <location>
        <begin position="858"/>
        <end position="868"/>
    </location>
</feature>